<dbReference type="FunFam" id="2.40.10.10:FF:000073">
    <property type="entry name" value="Trypsin alpha"/>
    <property type="match status" value="1"/>
</dbReference>
<dbReference type="PROSITE" id="PS50240">
    <property type="entry name" value="TRYPSIN_DOM"/>
    <property type="match status" value="1"/>
</dbReference>
<feature type="domain" description="Peptidase S1" evidence="6">
    <location>
        <begin position="6"/>
        <end position="233"/>
    </location>
</feature>
<evidence type="ECO:0000313" key="8">
    <source>
        <dbReference type="Proteomes" id="UP001162156"/>
    </source>
</evidence>
<dbReference type="PANTHER" id="PTHR24276">
    <property type="entry name" value="POLYSERASE-RELATED"/>
    <property type="match status" value="1"/>
</dbReference>
<dbReference type="PANTHER" id="PTHR24276:SF91">
    <property type="entry name" value="AT26814P-RELATED"/>
    <property type="match status" value="1"/>
</dbReference>
<dbReference type="InterPro" id="IPR001314">
    <property type="entry name" value="Peptidase_S1A"/>
</dbReference>
<organism evidence="7 8">
    <name type="scientific">Rhamnusium bicolor</name>
    <dbReference type="NCBI Taxonomy" id="1586634"/>
    <lineage>
        <taxon>Eukaryota</taxon>
        <taxon>Metazoa</taxon>
        <taxon>Ecdysozoa</taxon>
        <taxon>Arthropoda</taxon>
        <taxon>Hexapoda</taxon>
        <taxon>Insecta</taxon>
        <taxon>Pterygota</taxon>
        <taxon>Neoptera</taxon>
        <taxon>Endopterygota</taxon>
        <taxon>Coleoptera</taxon>
        <taxon>Polyphaga</taxon>
        <taxon>Cucujiformia</taxon>
        <taxon>Chrysomeloidea</taxon>
        <taxon>Cerambycidae</taxon>
        <taxon>Lepturinae</taxon>
        <taxon>Rhagiini</taxon>
        <taxon>Rhamnusium</taxon>
    </lineage>
</organism>
<reference evidence="7" key="1">
    <citation type="journal article" date="2023" name="Insect Mol. Biol.">
        <title>Genome sequencing provides insights into the evolution of gene families encoding plant cell wall-degrading enzymes in longhorned beetles.</title>
        <authorList>
            <person name="Shin N.R."/>
            <person name="Okamura Y."/>
            <person name="Kirsch R."/>
            <person name="Pauchet Y."/>
        </authorList>
    </citation>
    <scope>NUCLEOTIDE SEQUENCE</scope>
    <source>
        <strain evidence="7">RBIC_L_NR</strain>
    </source>
</reference>
<name>A0AAV8X380_9CUCU</name>
<evidence type="ECO:0000256" key="5">
    <source>
        <dbReference type="ARBA" id="ARBA00023157"/>
    </source>
</evidence>
<keyword evidence="5" id="KW-1015">Disulfide bond</keyword>
<dbReference type="InterPro" id="IPR009003">
    <property type="entry name" value="Peptidase_S1_PA"/>
</dbReference>
<sequence>YSQATFVGRNVEAIDEDIEDFLYQVSLEYVGSHYCGGVLIHPTWILTIAHCFDLDRAEAHFSVHIGTSYVGSGGQVFNVTKIIVHPNYNFITNDYDVALVKLSSVVPDTVANSITLASEGSQPKVGDMVTITEWGKDGKSSTLLRIVQLPIVSYADCGNAYFSRFKITPRMFCAGFMNEIQVTCVGGAGGAVIVNGYLQGIVSGSIGCHHYNNFLSIDINIAYFTKWILDTIEEYNN</sequence>
<protein>
    <recommendedName>
        <fullName evidence="6">Peptidase S1 domain-containing protein</fullName>
    </recommendedName>
</protein>
<accession>A0AAV8X380</accession>
<evidence type="ECO:0000256" key="4">
    <source>
        <dbReference type="ARBA" id="ARBA00022825"/>
    </source>
</evidence>
<dbReference type="Pfam" id="PF00089">
    <property type="entry name" value="Trypsin"/>
    <property type="match status" value="1"/>
</dbReference>
<evidence type="ECO:0000259" key="6">
    <source>
        <dbReference type="PROSITE" id="PS50240"/>
    </source>
</evidence>
<dbReference type="GO" id="GO:0006508">
    <property type="term" value="P:proteolysis"/>
    <property type="evidence" value="ECO:0007669"/>
    <property type="project" value="UniProtKB-KW"/>
</dbReference>
<gene>
    <name evidence="7" type="ORF">NQ314_014325</name>
</gene>
<keyword evidence="3" id="KW-0378">Hydrolase</keyword>
<dbReference type="PRINTS" id="PR00722">
    <property type="entry name" value="CHYMOTRYPSIN"/>
</dbReference>
<proteinExistence type="inferred from homology"/>
<evidence type="ECO:0000313" key="7">
    <source>
        <dbReference type="EMBL" id="KAJ8932946.1"/>
    </source>
</evidence>
<dbReference type="Proteomes" id="UP001162156">
    <property type="component" value="Unassembled WGS sequence"/>
</dbReference>
<dbReference type="GO" id="GO:0004252">
    <property type="term" value="F:serine-type endopeptidase activity"/>
    <property type="evidence" value="ECO:0007669"/>
    <property type="project" value="InterPro"/>
</dbReference>
<dbReference type="InterPro" id="IPR043504">
    <property type="entry name" value="Peptidase_S1_PA_chymotrypsin"/>
</dbReference>
<dbReference type="InterPro" id="IPR001254">
    <property type="entry name" value="Trypsin_dom"/>
</dbReference>
<evidence type="ECO:0000256" key="2">
    <source>
        <dbReference type="ARBA" id="ARBA00022670"/>
    </source>
</evidence>
<keyword evidence="2" id="KW-0645">Protease</keyword>
<dbReference type="CDD" id="cd00190">
    <property type="entry name" value="Tryp_SPc"/>
    <property type="match status" value="1"/>
</dbReference>
<feature type="non-terminal residue" evidence="7">
    <location>
        <position position="1"/>
    </location>
</feature>
<dbReference type="EMBL" id="JANEYF010003945">
    <property type="protein sequence ID" value="KAJ8932946.1"/>
    <property type="molecule type" value="Genomic_DNA"/>
</dbReference>
<evidence type="ECO:0000256" key="3">
    <source>
        <dbReference type="ARBA" id="ARBA00022801"/>
    </source>
</evidence>
<evidence type="ECO:0000256" key="1">
    <source>
        <dbReference type="ARBA" id="ARBA00007664"/>
    </source>
</evidence>
<dbReference type="InterPro" id="IPR050430">
    <property type="entry name" value="Peptidase_S1"/>
</dbReference>
<keyword evidence="8" id="KW-1185">Reference proteome</keyword>
<dbReference type="SUPFAM" id="SSF50494">
    <property type="entry name" value="Trypsin-like serine proteases"/>
    <property type="match status" value="1"/>
</dbReference>
<comment type="caution">
    <text evidence="7">The sequence shown here is derived from an EMBL/GenBank/DDBJ whole genome shotgun (WGS) entry which is preliminary data.</text>
</comment>
<comment type="similarity">
    <text evidence="1">Belongs to the peptidase S1 family.</text>
</comment>
<dbReference type="AlphaFoldDB" id="A0AAV8X380"/>
<keyword evidence="4" id="KW-0720">Serine protease</keyword>
<dbReference type="Gene3D" id="2.40.10.10">
    <property type="entry name" value="Trypsin-like serine proteases"/>
    <property type="match status" value="1"/>
</dbReference>
<dbReference type="SMART" id="SM00020">
    <property type="entry name" value="Tryp_SPc"/>
    <property type="match status" value="1"/>
</dbReference>